<reference evidence="2" key="1">
    <citation type="submission" date="2011-08" db="EMBL/GenBank/DDBJ databases">
        <authorList>
            <person name="Rombauts S."/>
        </authorList>
    </citation>
    <scope>NUCLEOTIDE SEQUENCE</scope>
    <source>
        <strain evidence="2">London</strain>
    </source>
</reference>
<dbReference type="EnsemblMetazoa" id="tetur10g02890.1">
    <property type="protein sequence ID" value="tetur10g02890.1"/>
    <property type="gene ID" value="tetur10g02890"/>
</dbReference>
<protein>
    <submittedName>
        <fullName evidence="1">Uncharacterized protein</fullName>
    </submittedName>
</protein>
<keyword evidence="2" id="KW-1185">Reference proteome</keyword>
<dbReference type="Proteomes" id="UP000015104">
    <property type="component" value="Unassembled WGS sequence"/>
</dbReference>
<evidence type="ECO:0000313" key="1">
    <source>
        <dbReference type="EnsemblMetazoa" id="tetur10g02890.1"/>
    </source>
</evidence>
<proteinExistence type="predicted"/>
<accession>T1KFF0</accession>
<dbReference type="HOGENOM" id="CLU_1798900_0_0_1"/>
<dbReference type="AlphaFoldDB" id="T1KFF0"/>
<reference evidence="1" key="2">
    <citation type="submission" date="2015-06" db="UniProtKB">
        <authorList>
            <consortium name="EnsemblMetazoa"/>
        </authorList>
    </citation>
    <scope>IDENTIFICATION</scope>
</reference>
<organism evidence="1 2">
    <name type="scientific">Tetranychus urticae</name>
    <name type="common">Two-spotted spider mite</name>
    <dbReference type="NCBI Taxonomy" id="32264"/>
    <lineage>
        <taxon>Eukaryota</taxon>
        <taxon>Metazoa</taxon>
        <taxon>Ecdysozoa</taxon>
        <taxon>Arthropoda</taxon>
        <taxon>Chelicerata</taxon>
        <taxon>Arachnida</taxon>
        <taxon>Acari</taxon>
        <taxon>Acariformes</taxon>
        <taxon>Trombidiformes</taxon>
        <taxon>Prostigmata</taxon>
        <taxon>Eleutherengona</taxon>
        <taxon>Raphignathae</taxon>
        <taxon>Tetranychoidea</taxon>
        <taxon>Tetranychidae</taxon>
        <taxon>Tetranychus</taxon>
    </lineage>
</organism>
<dbReference type="EMBL" id="CAEY01000036">
    <property type="status" value="NOT_ANNOTATED_CDS"/>
    <property type="molecule type" value="Genomic_DNA"/>
</dbReference>
<sequence length="144" mass="16291">MSFVITYIFVGSSAKKRSNFKPDANGGATPNVKKIPVELRGIKPPVDVAIDPVVLDCITTEVYHSRVLMDHSISLYASLPTWLTDYWNLNETKNLMPGGRERGSILTLFIQITSDATKFGEMLKNVDFKEISERQKYLLEKDHQ</sequence>
<name>T1KFF0_TETUR</name>
<evidence type="ECO:0000313" key="2">
    <source>
        <dbReference type="Proteomes" id="UP000015104"/>
    </source>
</evidence>